<dbReference type="InterPro" id="IPR026021">
    <property type="entry name" value="YdjA-like"/>
</dbReference>
<evidence type="ECO:0000313" key="10">
    <source>
        <dbReference type="Proteomes" id="UP000530514"/>
    </source>
</evidence>
<evidence type="ECO:0000256" key="1">
    <source>
        <dbReference type="ARBA" id="ARBA00001917"/>
    </source>
</evidence>
<keyword evidence="7" id="KW-0520">NAD</keyword>
<dbReference type="PANTHER" id="PTHR43821">
    <property type="entry name" value="NAD(P)H NITROREDUCTASE YDJA-RELATED"/>
    <property type="match status" value="1"/>
</dbReference>
<dbReference type="OrthoDB" id="9804207at2"/>
<evidence type="ECO:0000256" key="2">
    <source>
        <dbReference type="ARBA" id="ARBA00007118"/>
    </source>
</evidence>
<gene>
    <name evidence="9" type="ORF">H1164_02040</name>
</gene>
<evidence type="ECO:0000256" key="6">
    <source>
        <dbReference type="ARBA" id="ARBA00023002"/>
    </source>
</evidence>
<accession>A0A7W1X801</accession>
<evidence type="ECO:0000256" key="4">
    <source>
        <dbReference type="ARBA" id="ARBA00022643"/>
    </source>
</evidence>
<reference evidence="9 10" key="1">
    <citation type="submission" date="2020-07" db="EMBL/GenBank/DDBJ databases">
        <authorList>
            <person name="Feng H."/>
        </authorList>
    </citation>
    <scope>NUCLEOTIDE SEQUENCE [LARGE SCALE GENOMIC DNA]</scope>
    <source>
        <strain evidence="10">s-11</strain>
    </source>
</reference>
<comment type="similarity">
    <text evidence="2">Belongs to the nitroreductase family.</text>
</comment>
<sequence>MSKSITLRSLTEVIRERRTVRQFRPDPVPLDVMKEILETANWAPFHKEKEPWRFLLVHGNRREEIIALSMKVYSHLPAPTLKAFETYLRTVPIYLFVIMEESEERQQWEDDLCATAALIQNIQLLAWEKGLGMVWKSYYGTDLGRAYPEELGLKPGEKLVGLLLMGYFDQAPKPKRRTPLSELLTIRGD</sequence>
<dbReference type="InterPro" id="IPR052530">
    <property type="entry name" value="NAD(P)H_nitroreductase"/>
</dbReference>
<dbReference type="AlphaFoldDB" id="A0A7W1X801"/>
<organism evidence="9 10">
    <name type="scientific">Thermoactinomyces daqus</name>
    <dbReference type="NCBI Taxonomy" id="1329516"/>
    <lineage>
        <taxon>Bacteria</taxon>
        <taxon>Bacillati</taxon>
        <taxon>Bacillota</taxon>
        <taxon>Bacilli</taxon>
        <taxon>Bacillales</taxon>
        <taxon>Thermoactinomycetaceae</taxon>
        <taxon>Thermoactinomyces</taxon>
    </lineage>
</organism>
<evidence type="ECO:0000256" key="7">
    <source>
        <dbReference type="ARBA" id="ARBA00023027"/>
    </source>
</evidence>
<dbReference type="RefSeq" id="WP_033101033.1">
    <property type="nucleotide sequence ID" value="NZ_JACEIP010000002.1"/>
</dbReference>
<keyword evidence="6" id="KW-0560">Oxidoreductase</keyword>
<keyword evidence="5" id="KW-0521">NADP</keyword>
<keyword evidence="10" id="KW-1185">Reference proteome</keyword>
<comment type="caution">
    <text evidence="9">The sequence shown here is derived from an EMBL/GenBank/DDBJ whole genome shotgun (WGS) entry which is preliminary data.</text>
</comment>
<dbReference type="GO" id="GO:0016491">
    <property type="term" value="F:oxidoreductase activity"/>
    <property type="evidence" value="ECO:0007669"/>
    <property type="project" value="UniProtKB-KW"/>
</dbReference>
<dbReference type="InterPro" id="IPR000415">
    <property type="entry name" value="Nitroreductase-like"/>
</dbReference>
<dbReference type="EMBL" id="JACEIP010000002">
    <property type="protein sequence ID" value="MBA4541684.1"/>
    <property type="molecule type" value="Genomic_DNA"/>
</dbReference>
<evidence type="ECO:0000256" key="5">
    <source>
        <dbReference type="ARBA" id="ARBA00022857"/>
    </source>
</evidence>
<name>A0A7W1X801_9BACL</name>
<feature type="domain" description="Nitroreductase" evidence="8">
    <location>
        <begin position="14"/>
        <end position="167"/>
    </location>
</feature>
<keyword evidence="3" id="KW-0285">Flavoprotein</keyword>
<dbReference type="SUPFAM" id="SSF55469">
    <property type="entry name" value="FMN-dependent nitroreductase-like"/>
    <property type="match status" value="1"/>
</dbReference>
<keyword evidence="4" id="KW-0288">FMN</keyword>
<dbReference type="Gene3D" id="3.40.109.10">
    <property type="entry name" value="NADH Oxidase"/>
    <property type="match status" value="1"/>
</dbReference>
<protein>
    <submittedName>
        <fullName evidence="9">Nitroreductase</fullName>
    </submittedName>
</protein>
<evidence type="ECO:0000256" key="3">
    <source>
        <dbReference type="ARBA" id="ARBA00022630"/>
    </source>
</evidence>
<evidence type="ECO:0000313" key="9">
    <source>
        <dbReference type="EMBL" id="MBA4541684.1"/>
    </source>
</evidence>
<dbReference type="Proteomes" id="UP000530514">
    <property type="component" value="Unassembled WGS sequence"/>
</dbReference>
<dbReference type="InterPro" id="IPR029479">
    <property type="entry name" value="Nitroreductase"/>
</dbReference>
<comment type="cofactor">
    <cofactor evidence="1">
        <name>FMN</name>
        <dbReference type="ChEBI" id="CHEBI:58210"/>
    </cofactor>
</comment>
<dbReference type="PANTHER" id="PTHR43821:SF1">
    <property type="entry name" value="NAD(P)H NITROREDUCTASE YDJA-RELATED"/>
    <property type="match status" value="1"/>
</dbReference>
<proteinExistence type="inferred from homology"/>
<dbReference type="Pfam" id="PF00881">
    <property type="entry name" value="Nitroreductase"/>
    <property type="match status" value="1"/>
</dbReference>
<dbReference type="CDD" id="cd02135">
    <property type="entry name" value="YdjA-like"/>
    <property type="match status" value="1"/>
</dbReference>
<evidence type="ECO:0000259" key="8">
    <source>
        <dbReference type="Pfam" id="PF00881"/>
    </source>
</evidence>